<evidence type="ECO:0000313" key="4">
    <source>
        <dbReference type="Proteomes" id="UP000825935"/>
    </source>
</evidence>
<accession>A0A8T2TFR4</accession>
<proteinExistence type="predicted"/>
<dbReference type="EMBL" id="CM035419">
    <property type="protein sequence ID" value="KAH7415868.1"/>
    <property type="molecule type" value="Genomic_DNA"/>
</dbReference>
<dbReference type="PANTHER" id="PTHR31896:SF64">
    <property type="entry name" value="TRICHOTHECENE 3-O-ACETYLTRANSFERASE"/>
    <property type="match status" value="1"/>
</dbReference>
<dbReference type="OrthoDB" id="1932220at2759"/>
<reference evidence="3" key="1">
    <citation type="submission" date="2021-08" db="EMBL/GenBank/DDBJ databases">
        <title>WGS assembly of Ceratopteris richardii.</title>
        <authorList>
            <person name="Marchant D.B."/>
            <person name="Chen G."/>
            <person name="Jenkins J."/>
            <person name="Shu S."/>
            <person name="Leebens-Mack J."/>
            <person name="Grimwood J."/>
            <person name="Schmutz J."/>
            <person name="Soltis P."/>
            <person name="Soltis D."/>
            <person name="Chen Z.-H."/>
        </authorList>
    </citation>
    <scope>NUCLEOTIDE SEQUENCE</scope>
    <source>
        <strain evidence="3">Whitten #5841</strain>
        <tissue evidence="3">Leaf</tissue>
    </source>
</reference>
<keyword evidence="4" id="KW-1185">Reference proteome</keyword>
<sequence>MSAARSAVDGGGTEPRVKLLSRETVLPASPTPGDPFFLSCLDIMWQDIHYNRRFLFYSRPCVPASLMTDKTVSAEDRCSGGDSQASRLLQHLKRSLSLCLVEYFCWCGRLARAADPPHRFYIDCNDAGVEFTEATVDMPLSLLARDGFQMKPFFTDLCPAPDHRGSCLFSSPLLTIQATIFEDGGLSLGVAASHVVVDGLSLWNFMASWGECSRGLQLSHAPVLDRKRLAVATPSIEKANQWRFCSGLNKQDQVDVQAEINRKVELPTEKCEGKDRSDLSSSITMEKKEADPSSLEEREQHVDGGTEKDRDANELDCSHSTSHVQHLTDIKPVNDLVQCVLVMSDSAIRRLKIEAGEGYTSLEVLCAHFWQRISIAKKAGPGECTYLLVPINYRDRIKQPLPATYFGNVIGYSVVVTIASKIREQPLGATTSRIHAQLLADKCGSIEPFMHWLETHDNCLTPLWLSSPMVHYNGVNVASSPWFPAYEVDFGWDKPAAVRAAKVSWI</sequence>
<dbReference type="GO" id="GO:0016740">
    <property type="term" value="F:transferase activity"/>
    <property type="evidence" value="ECO:0007669"/>
    <property type="project" value="UniProtKB-KW"/>
</dbReference>
<dbReference type="InterPro" id="IPR051283">
    <property type="entry name" value="Sec_Metabolite_Acyltrans"/>
</dbReference>
<dbReference type="OMA" id="ERCMAVY"/>
<dbReference type="Gene3D" id="3.30.559.10">
    <property type="entry name" value="Chloramphenicol acetyltransferase-like domain"/>
    <property type="match status" value="2"/>
</dbReference>
<dbReference type="InterPro" id="IPR023213">
    <property type="entry name" value="CAT-like_dom_sf"/>
</dbReference>
<keyword evidence="1" id="KW-0808">Transferase</keyword>
<comment type="caution">
    <text evidence="3">The sequence shown here is derived from an EMBL/GenBank/DDBJ whole genome shotgun (WGS) entry which is preliminary data.</text>
</comment>
<dbReference type="PANTHER" id="PTHR31896">
    <property type="entry name" value="FAMILY REGULATORY PROTEIN, PUTATIVE (AFU_ORTHOLOGUE AFUA_3G14730)-RELATED"/>
    <property type="match status" value="1"/>
</dbReference>
<feature type="region of interest" description="Disordered" evidence="2">
    <location>
        <begin position="267"/>
        <end position="317"/>
    </location>
</feature>
<feature type="compositionally biased region" description="Basic and acidic residues" evidence="2">
    <location>
        <begin position="267"/>
        <end position="278"/>
    </location>
</feature>
<feature type="compositionally biased region" description="Basic and acidic residues" evidence="2">
    <location>
        <begin position="285"/>
        <end position="317"/>
    </location>
</feature>
<protein>
    <submittedName>
        <fullName evidence="3">Uncharacterized protein</fullName>
    </submittedName>
</protein>
<evidence type="ECO:0000313" key="3">
    <source>
        <dbReference type="EMBL" id="KAH7415868.1"/>
    </source>
</evidence>
<evidence type="ECO:0000256" key="2">
    <source>
        <dbReference type="SAM" id="MobiDB-lite"/>
    </source>
</evidence>
<dbReference type="Pfam" id="PF02458">
    <property type="entry name" value="Transferase"/>
    <property type="match status" value="1"/>
</dbReference>
<gene>
    <name evidence="3" type="ORF">KP509_14G063800</name>
</gene>
<dbReference type="Proteomes" id="UP000825935">
    <property type="component" value="Chromosome 14"/>
</dbReference>
<evidence type="ECO:0000256" key="1">
    <source>
        <dbReference type="ARBA" id="ARBA00022679"/>
    </source>
</evidence>
<organism evidence="3 4">
    <name type="scientific">Ceratopteris richardii</name>
    <name type="common">Triangle waterfern</name>
    <dbReference type="NCBI Taxonomy" id="49495"/>
    <lineage>
        <taxon>Eukaryota</taxon>
        <taxon>Viridiplantae</taxon>
        <taxon>Streptophyta</taxon>
        <taxon>Embryophyta</taxon>
        <taxon>Tracheophyta</taxon>
        <taxon>Polypodiopsida</taxon>
        <taxon>Polypodiidae</taxon>
        <taxon>Polypodiales</taxon>
        <taxon>Pteridineae</taxon>
        <taxon>Pteridaceae</taxon>
        <taxon>Parkerioideae</taxon>
        <taxon>Ceratopteris</taxon>
    </lineage>
</organism>
<dbReference type="AlphaFoldDB" id="A0A8T2TFR4"/>
<name>A0A8T2TFR4_CERRI</name>